<comment type="caution">
    <text evidence="2">The sequence shown here is derived from an EMBL/GenBank/DDBJ whole genome shotgun (WGS) entry which is preliminary data.</text>
</comment>
<dbReference type="GO" id="GO:0004252">
    <property type="term" value="F:serine-type endopeptidase activity"/>
    <property type="evidence" value="ECO:0007669"/>
    <property type="project" value="InterPro"/>
</dbReference>
<reference evidence="2" key="1">
    <citation type="submission" date="2014-05" db="EMBL/GenBank/DDBJ databases">
        <title>Key roles for freshwater Actinobacteria revealed by deep metagenomic sequencing.</title>
        <authorList>
            <person name="Ghai R."/>
            <person name="Mizuno C.M."/>
            <person name="Picazo A."/>
            <person name="Camacho A."/>
            <person name="Rodriguez-Valera F."/>
        </authorList>
    </citation>
    <scope>NUCLEOTIDE SEQUENCE</scope>
</reference>
<protein>
    <recommendedName>
        <fullName evidence="1">Lon proteolytic domain-containing protein</fullName>
    </recommendedName>
</protein>
<dbReference type="InterPro" id="IPR020568">
    <property type="entry name" value="Ribosomal_Su5_D2-typ_SF"/>
</dbReference>
<dbReference type="GO" id="GO:0005524">
    <property type="term" value="F:ATP binding"/>
    <property type="evidence" value="ECO:0007669"/>
    <property type="project" value="InterPro"/>
</dbReference>
<dbReference type="Gene3D" id="3.30.230.10">
    <property type="match status" value="1"/>
</dbReference>
<evidence type="ECO:0000259" key="1">
    <source>
        <dbReference type="PROSITE" id="PS51786"/>
    </source>
</evidence>
<dbReference type="InterPro" id="IPR008269">
    <property type="entry name" value="Lon_proteolytic"/>
</dbReference>
<dbReference type="InterPro" id="IPR014721">
    <property type="entry name" value="Ribsml_uS5_D2-typ_fold_subgr"/>
</dbReference>
<feature type="domain" description="Lon proteolytic" evidence="1">
    <location>
        <begin position="145"/>
        <end position="245"/>
    </location>
</feature>
<proteinExistence type="predicted"/>
<dbReference type="GO" id="GO:0030163">
    <property type="term" value="P:protein catabolic process"/>
    <property type="evidence" value="ECO:0007669"/>
    <property type="project" value="InterPro"/>
</dbReference>
<dbReference type="EMBL" id="JNSK01000006">
    <property type="protein sequence ID" value="KGA20075.1"/>
    <property type="molecule type" value="Genomic_DNA"/>
</dbReference>
<dbReference type="GO" id="GO:0006508">
    <property type="term" value="P:proteolysis"/>
    <property type="evidence" value="ECO:0007669"/>
    <property type="project" value="InterPro"/>
</dbReference>
<dbReference type="Pfam" id="PF05362">
    <property type="entry name" value="Lon_C"/>
    <property type="match status" value="1"/>
</dbReference>
<dbReference type="GO" id="GO:0004176">
    <property type="term" value="F:ATP-dependent peptidase activity"/>
    <property type="evidence" value="ECO:0007669"/>
    <property type="project" value="InterPro"/>
</dbReference>
<name>A0A094Q7C7_9ZZZZ</name>
<dbReference type="AlphaFoldDB" id="A0A094Q7C7"/>
<sequence length="255" mass="26949">MPRLSTVLIYAFFIGAFLSPLQYVAIAPGTPQEIFPQIVKVNSKGEADAFPIDGQFYLLTIRVTSPGSYLSGVEGLYRWARTDQVLLPSSVIYPPGITSEEEEKLSNEEMKGSQDFARSVALGYLVKNYPNGGYEKLTPKDLLIDVEKVGGPSGGMIFTLAIIELLTKENLLDGRTVAGTGTISEDGTIGPIGGIEEKLVAAKRAGVDLFLAPKENCSELSSIPEGITVAAVGTIDEAVAALSSSTPKGCDSLGA</sequence>
<evidence type="ECO:0000313" key="2">
    <source>
        <dbReference type="EMBL" id="KGA20075.1"/>
    </source>
</evidence>
<dbReference type="PANTHER" id="PTHR10046">
    <property type="entry name" value="ATP DEPENDENT LON PROTEASE FAMILY MEMBER"/>
    <property type="match status" value="1"/>
</dbReference>
<dbReference type="PROSITE" id="PS51786">
    <property type="entry name" value="LON_PROTEOLYTIC"/>
    <property type="match status" value="1"/>
</dbReference>
<accession>A0A094Q7C7</accession>
<gene>
    <name evidence="2" type="ORF">GM50_3400</name>
</gene>
<organism evidence="2">
    <name type="scientific">freshwater metagenome</name>
    <dbReference type="NCBI Taxonomy" id="449393"/>
    <lineage>
        <taxon>unclassified sequences</taxon>
        <taxon>metagenomes</taxon>
        <taxon>ecological metagenomes</taxon>
    </lineage>
</organism>
<dbReference type="SUPFAM" id="SSF54211">
    <property type="entry name" value="Ribosomal protein S5 domain 2-like"/>
    <property type="match status" value="1"/>
</dbReference>
<dbReference type="InterPro" id="IPR027065">
    <property type="entry name" value="Lon_Prtase"/>
</dbReference>